<dbReference type="eggNOG" id="KOG2756">
    <property type="taxonomic scope" value="Eukaryota"/>
</dbReference>
<dbReference type="AlphaFoldDB" id="C1MIU8"/>
<evidence type="ECO:0000256" key="6">
    <source>
        <dbReference type="ARBA" id="ARBA00022763"/>
    </source>
</evidence>
<evidence type="ECO:0000259" key="12">
    <source>
        <dbReference type="Pfam" id="PF03372"/>
    </source>
</evidence>
<proteinExistence type="predicted"/>
<gene>
    <name evidence="13" type="ORF">MICPUCDRAFT_38171</name>
</gene>
<dbReference type="GO" id="GO:0004518">
    <property type="term" value="F:nuclease activity"/>
    <property type="evidence" value="ECO:0007669"/>
    <property type="project" value="UniProtKB-KW"/>
</dbReference>
<dbReference type="Pfam" id="PF03372">
    <property type="entry name" value="Exo_endo_phos"/>
    <property type="match status" value="1"/>
</dbReference>
<dbReference type="OMA" id="VESFNCK"/>
<feature type="domain" description="Endonuclease/exonuclease/phosphatase" evidence="12">
    <location>
        <begin position="287"/>
        <end position="553"/>
    </location>
</feature>
<evidence type="ECO:0000256" key="8">
    <source>
        <dbReference type="ARBA" id="ARBA00022842"/>
    </source>
</evidence>
<dbReference type="SUPFAM" id="SSF56219">
    <property type="entry name" value="DNase I-like"/>
    <property type="match status" value="1"/>
</dbReference>
<feature type="region of interest" description="Disordered" evidence="11">
    <location>
        <begin position="198"/>
        <end position="230"/>
    </location>
</feature>
<feature type="region of interest" description="Disordered" evidence="11">
    <location>
        <begin position="93"/>
        <end position="113"/>
    </location>
</feature>
<evidence type="ECO:0000313" key="14">
    <source>
        <dbReference type="Proteomes" id="UP000001876"/>
    </source>
</evidence>
<dbReference type="STRING" id="564608.C1MIU8"/>
<dbReference type="KEGG" id="mpp:MICPUCDRAFT_38171"/>
<dbReference type="GeneID" id="9681036"/>
<evidence type="ECO:0000256" key="10">
    <source>
        <dbReference type="ARBA" id="ARBA00023242"/>
    </source>
</evidence>
<accession>C1MIU8</accession>
<dbReference type="Gene3D" id="3.60.10.10">
    <property type="entry name" value="Endonuclease/exonuclease/phosphatase"/>
    <property type="match status" value="1"/>
</dbReference>
<evidence type="ECO:0000256" key="7">
    <source>
        <dbReference type="ARBA" id="ARBA00022801"/>
    </source>
</evidence>
<organism evidence="14">
    <name type="scientific">Micromonas pusilla (strain CCMP1545)</name>
    <name type="common">Picoplanktonic green alga</name>
    <dbReference type="NCBI Taxonomy" id="564608"/>
    <lineage>
        <taxon>Eukaryota</taxon>
        <taxon>Viridiplantae</taxon>
        <taxon>Chlorophyta</taxon>
        <taxon>Mamiellophyceae</taxon>
        <taxon>Mamiellales</taxon>
        <taxon>Mamiellaceae</taxon>
        <taxon>Micromonas</taxon>
    </lineage>
</organism>
<dbReference type="Proteomes" id="UP000001876">
    <property type="component" value="Unassembled WGS sequence"/>
</dbReference>
<dbReference type="GO" id="GO:0006302">
    <property type="term" value="P:double-strand break repair"/>
    <property type="evidence" value="ECO:0007669"/>
    <property type="project" value="TreeGrafter"/>
</dbReference>
<sequence>MSHVPVGGEDFPVDEAAVMRGDDHRIAPAVENASLMGFDATAATAAAKAMIIAYPGRDDVSELVIDQLLAGCGGGERLFKLPKEAPRAYLDGAVSAPPRRTPAPEEDAVAGGGGGGAGLVEDAIDLTGASPPEDGATGGWKRHKTTAEKADVITIDGDDVGAGVDLGGGAGGASGVGGNSLMAQLARERMLRASERGDAPPPISAFHATPRSTANDHLRRAPPKAPENKHNLTGAAARVASLAEESVAGGTSTGKQSKSGGGELGILDALLSGVAPLRDPLKEIRLLTYNVWFAEHVALVDRMQGLSDVVSALDPHVLCLQEVTPNILMLLHAQPWFEEYKGTPPPPQQYFTLVLFKRSLDNVDKSTKIVRREFITSKMGRYADGVAGMYVGGDKEITVFSSHLESFISKQQTSSDERVRQMKDALRALDGLTTRRGEERRNRACANAVFMGDTNWDEATDGPVPLPEGWADAWETHGDGGPGFTYDLKKNAMMSGYLQKRLDRVLYKLADFRVAKIEMVGTTPVTRKDGSVVTHVNEFRGRRETKPVLPSDHFGLFVALEPIEDA</sequence>
<evidence type="ECO:0000256" key="2">
    <source>
        <dbReference type="ARBA" id="ARBA00001946"/>
    </source>
</evidence>
<dbReference type="GO" id="GO:0046872">
    <property type="term" value="F:metal ion binding"/>
    <property type="evidence" value="ECO:0007669"/>
    <property type="project" value="UniProtKB-KW"/>
</dbReference>
<evidence type="ECO:0000256" key="1">
    <source>
        <dbReference type="ARBA" id="ARBA00001936"/>
    </source>
</evidence>
<evidence type="ECO:0000256" key="3">
    <source>
        <dbReference type="ARBA" id="ARBA00004322"/>
    </source>
</evidence>
<dbReference type="EMBL" id="GG663735">
    <property type="protein sequence ID" value="EEH60978.1"/>
    <property type="molecule type" value="Genomic_DNA"/>
</dbReference>
<dbReference type="CDD" id="cd09080">
    <property type="entry name" value="TDP2"/>
    <property type="match status" value="1"/>
</dbReference>
<keyword evidence="5" id="KW-0479">Metal-binding</keyword>
<comment type="cofactor">
    <cofactor evidence="2">
        <name>Mg(2+)</name>
        <dbReference type="ChEBI" id="CHEBI:18420"/>
    </cofactor>
</comment>
<dbReference type="PANTHER" id="PTHR15822:SF4">
    <property type="entry name" value="TYROSYL-DNA PHOSPHODIESTERASE 2"/>
    <property type="match status" value="1"/>
</dbReference>
<reference evidence="13 14" key="1">
    <citation type="journal article" date="2009" name="Science">
        <title>Green evolution and dynamic adaptations revealed by genomes of the marine picoeukaryotes Micromonas.</title>
        <authorList>
            <person name="Worden A.Z."/>
            <person name="Lee J.H."/>
            <person name="Mock T."/>
            <person name="Rouze P."/>
            <person name="Simmons M.P."/>
            <person name="Aerts A.L."/>
            <person name="Allen A.E."/>
            <person name="Cuvelier M.L."/>
            <person name="Derelle E."/>
            <person name="Everett M.V."/>
            <person name="Foulon E."/>
            <person name="Grimwood J."/>
            <person name="Gundlach H."/>
            <person name="Henrissat B."/>
            <person name="Napoli C."/>
            <person name="McDonald S.M."/>
            <person name="Parker M.S."/>
            <person name="Rombauts S."/>
            <person name="Salamov A."/>
            <person name="Von Dassow P."/>
            <person name="Badger J.H."/>
            <person name="Coutinho P.M."/>
            <person name="Demir E."/>
            <person name="Dubchak I."/>
            <person name="Gentemann C."/>
            <person name="Eikrem W."/>
            <person name="Gready J.E."/>
            <person name="John U."/>
            <person name="Lanier W."/>
            <person name="Lindquist E.A."/>
            <person name="Lucas S."/>
            <person name="Mayer K.F."/>
            <person name="Moreau H."/>
            <person name="Not F."/>
            <person name="Otillar R."/>
            <person name="Panaud O."/>
            <person name="Pangilinan J."/>
            <person name="Paulsen I."/>
            <person name="Piegu B."/>
            <person name="Poliakov A."/>
            <person name="Robbens S."/>
            <person name="Schmutz J."/>
            <person name="Toulza E."/>
            <person name="Wyss T."/>
            <person name="Zelensky A."/>
            <person name="Zhou K."/>
            <person name="Armbrust E.V."/>
            <person name="Bhattacharya D."/>
            <person name="Goodenough U.W."/>
            <person name="Van de Peer Y."/>
            <person name="Grigoriev I.V."/>
        </authorList>
    </citation>
    <scope>NUCLEOTIDE SEQUENCE [LARGE SCALE GENOMIC DNA]</scope>
    <source>
        <strain evidence="13 14">CCMP1545</strain>
    </source>
</reference>
<dbReference type="OrthoDB" id="9975959at2759"/>
<evidence type="ECO:0000256" key="5">
    <source>
        <dbReference type="ARBA" id="ARBA00022723"/>
    </source>
</evidence>
<keyword evidence="9" id="KW-0234">DNA repair</keyword>
<comment type="subcellular location">
    <subcellularLocation>
        <location evidence="3">Nucleus</location>
        <location evidence="3">PML body</location>
    </subcellularLocation>
</comment>
<dbReference type="GO" id="GO:0003697">
    <property type="term" value="F:single-stranded DNA binding"/>
    <property type="evidence" value="ECO:0007669"/>
    <property type="project" value="TreeGrafter"/>
</dbReference>
<dbReference type="InterPro" id="IPR036691">
    <property type="entry name" value="Endo/exonu/phosph_ase_sf"/>
</dbReference>
<keyword evidence="14" id="KW-1185">Reference proteome</keyword>
<keyword evidence="7" id="KW-0378">Hydrolase</keyword>
<dbReference type="PANTHER" id="PTHR15822">
    <property type="entry name" value="TRAF AND TNF RECEPTOR-ASSOCIATED PROTEIN"/>
    <property type="match status" value="1"/>
</dbReference>
<comment type="cofactor">
    <cofactor evidence="1">
        <name>Mn(2+)</name>
        <dbReference type="ChEBI" id="CHEBI:29035"/>
    </cofactor>
</comment>
<keyword evidence="6" id="KW-0227">DNA damage</keyword>
<evidence type="ECO:0000313" key="13">
    <source>
        <dbReference type="EMBL" id="EEH60978.1"/>
    </source>
</evidence>
<keyword evidence="8" id="KW-0460">Magnesium</keyword>
<keyword evidence="10" id="KW-0539">Nucleus</keyword>
<dbReference type="GO" id="GO:0070260">
    <property type="term" value="F:5'-tyrosyl-DNA phosphodiesterase activity"/>
    <property type="evidence" value="ECO:0007669"/>
    <property type="project" value="TreeGrafter"/>
</dbReference>
<evidence type="ECO:0000256" key="4">
    <source>
        <dbReference type="ARBA" id="ARBA00022722"/>
    </source>
</evidence>
<evidence type="ECO:0000256" key="11">
    <source>
        <dbReference type="SAM" id="MobiDB-lite"/>
    </source>
</evidence>
<protein>
    <submittedName>
        <fullName evidence="13">Predicted protein</fullName>
    </submittedName>
</protein>
<dbReference type="InterPro" id="IPR005135">
    <property type="entry name" value="Endo/exonuclease/phosphatase"/>
</dbReference>
<name>C1MIU8_MICPC</name>
<dbReference type="GO" id="GO:0005737">
    <property type="term" value="C:cytoplasm"/>
    <property type="evidence" value="ECO:0007669"/>
    <property type="project" value="TreeGrafter"/>
</dbReference>
<keyword evidence="4" id="KW-0540">Nuclease</keyword>
<dbReference type="RefSeq" id="XP_003055726.1">
    <property type="nucleotide sequence ID" value="XM_003055680.1"/>
</dbReference>
<evidence type="ECO:0000256" key="9">
    <source>
        <dbReference type="ARBA" id="ARBA00023204"/>
    </source>
</evidence>
<dbReference type="InterPro" id="IPR051547">
    <property type="entry name" value="TDP2-like"/>
</dbReference>